<organism evidence="8 9">
    <name type="scientific">Entotheonella factor</name>
    <dbReference type="NCBI Taxonomy" id="1429438"/>
    <lineage>
        <taxon>Bacteria</taxon>
        <taxon>Pseudomonadati</taxon>
        <taxon>Nitrospinota/Tectimicrobiota group</taxon>
        <taxon>Candidatus Tectimicrobiota</taxon>
        <taxon>Candidatus Entotheonellia</taxon>
        <taxon>Candidatus Entotheonellales</taxon>
        <taxon>Candidatus Entotheonellaceae</taxon>
        <taxon>Candidatus Entotheonella</taxon>
    </lineage>
</organism>
<protein>
    <recommendedName>
        <fullName evidence="5">RNA polymerase sigma factor</fullName>
    </recommendedName>
</protein>
<dbReference type="InterPro" id="IPR013324">
    <property type="entry name" value="RNA_pol_sigma_r3/r4-like"/>
</dbReference>
<keyword evidence="9" id="KW-1185">Reference proteome</keyword>
<keyword evidence="4 5" id="KW-0804">Transcription</keyword>
<comment type="caution">
    <text evidence="8">The sequence shown here is derived from an EMBL/GenBank/DDBJ whole genome shotgun (WGS) entry which is preliminary data.</text>
</comment>
<dbReference type="HOGENOM" id="CLU_014793_7_2_7"/>
<feature type="domain" description="RNA polymerase sigma-70" evidence="7">
    <location>
        <begin position="436"/>
        <end position="462"/>
    </location>
</feature>
<dbReference type="PATRIC" id="fig|1429438.4.peg.517"/>
<accession>W4LYK4</accession>
<dbReference type="GO" id="GO:0006352">
    <property type="term" value="P:DNA-templated transcription initiation"/>
    <property type="evidence" value="ECO:0007669"/>
    <property type="project" value="InterPro"/>
</dbReference>
<dbReference type="InterPro" id="IPR000943">
    <property type="entry name" value="RNA_pol_sigma70"/>
</dbReference>
<sequence>MNVQTQQSIVKPRRPSYLELESEDVASGQIESDQVEESETIRDHNLLEVHFSTQDEVSETDHLIAQYLGDMRQFRLLTQAQEQVLWQRIANGRQRLHRALLTSPICLPTLEVWLNQIERGELALHDIVAIETNQSCSRVDQHQLKMSILALQDVWRVLQSAKTQPLRDAETAQVCRTRRQERAALWQRWLEICESIELQPGVDDILYQKLESAYRDEPNHPALRSARSAYKRAKRVLDQELTQALFANLRFVIYVAKRYRHKGVPFLDLIQEGNLGLMRALEKFEPSRGVKFVTYAYWSMRQAISRAIIEQRSNIRLPHHVVDRKHQLRAAETRFWQAHQCAPSPQELSVALDWPLETVAWIQHAQQDTLQLNEPITEDGQTPEEVLEDPQAPDLEAPLIQQELHVCVAECLADLPEREAHVLQLRFGLGPYQHHSLREVSDLYGLSRQRILQLEASALKRVRRSRHFNKLAEFIDAT</sequence>
<dbReference type="InterPro" id="IPR050239">
    <property type="entry name" value="Sigma-70_RNA_pol_init_factors"/>
</dbReference>
<dbReference type="NCBIfam" id="TIGR02937">
    <property type="entry name" value="sigma70-ECF"/>
    <property type="match status" value="1"/>
</dbReference>
<dbReference type="InterPro" id="IPR013325">
    <property type="entry name" value="RNA_pol_sigma_r2"/>
</dbReference>
<keyword evidence="3 5" id="KW-0238">DNA-binding</keyword>
<dbReference type="Pfam" id="PF04542">
    <property type="entry name" value="Sigma70_r2"/>
    <property type="match status" value="1"/>
</dbReference>
<evidence type="ECO:0000259" key="6">
    <source>
        <dbReference type="PROSITE" id="PS00715"/>
    </source>
</evidence>
<proteinExistence type="inferred from homology"/>
<dbReference type="AlphaFoldDB" id="W4LYK4"/>
<dbReference type="GO" id="GO:0003677">
    <property type="term" value="F:DNA binding"/>
    <property type="evidence" value="ECO:0007669"/>
    <property type="project" value="UniProtKB-KW"/>
</dbReference>
<dbReference type="PANTHER" id="PTHR30603:SF60">
    <property type="entry name" value="RNA POLYMERASE SIGMA FACTOR RPOD"/>
    <property type="match status" value="1"/>
</dbReference>
<dbReference type="InterPro" id="IPR007627">
    <property type="entry name" value="RNA_pol_sigma70_r2"/>
</dbReference>
<dbReference type="InterPro" id="IPR007624">
    <property type="entry name" value="RNA_pol_sigma70_r3"/>
</dbReference>
<name>W4LYK4_ENTF1</name>
<evidence type="ECO:0000256" key="3">
    <source>
        <dbReference type="ARBA" id="ARBA00023125"/>
    </source>
</evidence>
<evidence type="ECO:0000256" key="1">
    <source>
        <dbReference type="ARBA" id="ARBA00023015"/>
    </source>
</evidence>
<evidence type="ECO:0000259" key="7">
    <source>
        <dbReference type="PROSITE" id="PS00716"/>
    </source>
</evidence>
<keyword evidence="2 5" id="KW-0731">Sigma factor</keyword>
<feature type="domain" description="RNA polymerase sigma-70" evidence="6">
    <location>
        <begin position="268"/>
        <end position="281"/>
    </location>
</feature>
<reference evidence="8 9" key="1">
    <citation type="journal article" date="2014" name="Nature">
        <title>An environmental bacterial taxon with a large and distinct metabolic repertoire.</title>
        <authorList>
            <person name="Wilson M.C."/>
            <person name="Mori T."/>
            <person name="Ruckert C."/>
            <person name="Uria A.R."/>
            <person name="Helf M.J."/>
            <person name="Takada K."/>
            <person name="Gernert C."/>
            <person name="Steffens U.A."/>
            <person name="Heycke N."/>
            <person name="Schmitt S."/>
            <person name="Rinke C."/>
            <person name="Helfrich E.J."/>
            <person name="Brachmann A.O."/>
            <person name="Gurgui C."/>
            <person name="Wakimoto T."/>
            <person name="Kracht M."/>
            <person name="Crusemann M."/>
            <person name="Hentschel U."/>
            <person name="Abe I."/>
            <person name="Matsunaga S."/>
            <person name="Kalinowski J."/>
            <person name="Takeyama H."/>
            <person name="Piel J."/>
        </authorList>
    </citation>
    <scope>NUCLEOTIDE SEQUENCE [LARGE SCALE GENOMIC DNA]</scope>
    <source>
        <strain evidence="9">TSY1</strain>
    </source>
</reference>
<dbReference type="InterPro" id="IPR036388">
    <property type="entry name" value="WH-like_DNA-bd_sf"/>
</dbReference>
<dbReference type="SUPFAM" id="SSF88659">
    <property type="entry name" value="Sigma3 and sigma4 domains of RNA polymerase sigma factors"/>
    <property type="match status" value="2"/>
</dbReference>
<evidence type="ECO:0000256" key="4">
    <source>
        <dbReference type="ARBA" id="ARBA00023163"/>
    </source>
</evidence>
<gene>
    <name evidence="8" type="ORF">ETSY1_01670</name>
</gene>
<evidence type="ECO:0000256" key="2">
    <source>
        <dbReference type="ARBA" id="ARBA00023082"/>
    </source>
</evidence>
<dbReference type="Gene3D" id="1.10.10.10">
    <property type="entry name" value="Winged helix-like DNA-binding domain superfamily/Winged helix DNA-binding domain"/>
    <property type="match status" value="2"/>
</dbReference>
<keyword evidence="1 5" id="KW-0805">Transcription regulation</keyword>
<dbReference type="CDD" id="cd06171">
    <property type="entry name" value="Sigma70_r4"/>
    <property type="match status" value="1"/>
</dbReference>
<comment type="function">
    <text evidence="5">Sigma factors are initiation factors that promote the attachment of RNA polymerase to specific initiation sites and are then released.</text>
</comment>
<dbReference type="Pfam" id="PF04545">
    <property type="entry name" value="Sigma70_r4"/>
    <property type="match status" value="1"/>
</dbReference>
<comment type="similarity">
    <text evidence="5">Belongs to the sigma-70 factor family.</text>
</comment>
<evidence type="ECO:0000256" key="5">
    <source>
        <dbReference type="RuleBase" id="RU362124"/>
    </source>
</evidence>
<dbReference type="GO" id="GO:0016987">
    <property type="term" value="F:sigma factor activity"/>
    <property type="evidence" value="ECO:0007669"/>
    <property type="project" value="UniProtKB-KW"/>
</dbReference>
<evidence type="ECO:0000313" key="9">
    <source>
        <dbReference type="Proteomes" id="UP000019141"/>
    </source>
</evidence>
<dbReference type="Proteomes" id="UP000019141">
    <property type="component" value="Unassembled WGS sequence"/>
</dbReference>
<dbReference type="PANTHER" id="PTHR30603">
    <property type="entry name" value="RNA POLYMERASE SIGMA FACTOR RPO"/>
    <property type="match status" value="1"/>
</dbReference>
<dbReference type="EMBL" id="AZHW01000090">
    <property type="protein sequence ID" value="ETX02983.1"/>
    <property type="molecule type" value="Genomic_DNA"/>
</dbReference>
<dbReference type="PRINTS" id="PR00046">
    <property type="entry name" value="SIGMA70FCT"/>
</dbReference>
<dbReference type="Pfam" id="PF04539">
    <property type="entry name" value="Sigma70_r3"/>
    <property type="match status" value="1"/>
</dbReference>
<evidence type="ECO:0000313" key="8">
    <source>
        <dbReference type="EMBL" id="ETX02983.1"/>
    </source>
</evidence>
<dbReference type="PROSITE" id="PS00716">
    <property type="entry name" value="SIGMA70_2"/>
    <property type="match status" value="1"/>
</dbReference>
<dbReference type="SUPFAM" id="SSF88946">
    <property type="entry name" value="Sigma2 domain of RNA polymerase sigma factors"/>
    <property type="match status" value="1"/>
</dbReference>
<dbReference type="InterPro" id="IPR014284">
    <property type="entry name" value="RNA_pol_sigma-70_dom"/>
</dbReference>
<dbReference type="Gene3D" id="1.20.120.1810">
    <property type="match status" value="1"/>
</dbReference>
<dbReference type="PROSITE" id="PS00715">
    <property type="entry name" value="SIGMA70_1"/>
    <property type="match status" value="1"/>
</dbReference>
<dbReference type="InterPro" id="IPR007630">
    <property type="entry name" value="RNA_pol_sigma70_r4"/>
</dbReference>